<keyword evidence="2" id="KW-0805">Transcription regulation</keyword>
<dbReference type="InterPro" id="IPR050109">
    <property type="entry name" value="HTH-type_TetR-like_transc_reg"/>
</dbReference>
<keyword evidence="4" id="KW-0804">Transcription</keyword>
<reference evidence="7 8" key="1">
    <citation type="submission" date="2022-06" db="EMBL/GenBank/DDBJ databases">
        <title>Halomicroarcula sp. a new haloarchaeum isolate from saline soil.</title>
        <authorList>
            <person name="Strakova D."/>
            <person name="Galisteo C."/>
            <person name="Sanchez-Porro C."/>
            <person name="Ventosa A."/>
        </authorList>
    </citation>
    <scope>NUCLEOTIDE SEQUENCE [LARGE SCALE GENOMIC DNA]</scope>
    <source>
        <strain evidence="7 8">S3CR25-11</strain>
    </source>
</reference>
<evidence type="ECO:0000256" key="3">
    <source>
        <dbReference type="ARBA" id="ARBA00023125"/>
    </source>
</evidence>
<keyword evidence="3 5" id="KW-0238">DNA-binding</keyword>
<dbReference type="InterPro" id="IPR009057">
    <property type="entry name" value="Homeodomain-like_sf"/>
</dbReference>
<dbReference type="Pfam" id="PF00440">
    <property type="entry name" value="TetR_N"/>
    <property type="match status" value="1"/>
</dbReference>
<protein>
    <submittedName>
        <fullName evidence="7">TetR/AcrR family transcriptional regulator</fullName>
    </submittedName>
</protein>
<dbReference type="Pfam" id="PF13977">
    <property type="entry name" value="TetR_C_6"/>
    <property type="match status" value="1"/>
</dbReference>
<accession>A0ABU2FQ66</accession>
<name>A0ABU2FQ66_9EURY</name>
<dbReference type="SUPFAM" id="SSF46689">
    <property type="entry name" value="Homeodomain-like"/>
    <property type="match status" value="1"/>
</dbReference>
<organism evidence="7 8">
    <name type="scientific">Haloarcula onubensis</name>
    <dbReference type="NCBI Taxonomy" id="2950539"/>
    <lineage>
        <taxon>Archaea</taxon>
        <taxon>Methanobacteriati</taxon>
        <taxon>Methanobacteriota</taxon>
        <taxon>Stenosarchaea group</taxon>
        <taxon>Halobacteria</taxon>
        <taxon>Halobacteriales</taxon>
        <taxon>Haloarculaceae</taxon>
        <taxon>Haloarcula</taxon>
    </lineage>
</organism>
<dbReference type="Gene3D" id="1.10.357.10">
    <property type="entry name" value="Tetracycline Repressor, domain 2"/>
    <property type="match status" value="1"/>
</dbReference>
<dbReference type="InterPro" id="IPR001647">
    <property type="entry name" value="HTH_TetR"/>
</dbReference>
<evidence type="ECO:0000256" key="4">
    <source>
        <dbReference type="ARBA" id="ARBA00023163"/>
    </source>
</evidence>
<dbReference type="InterPro" id="IPR036271">
    <property type="entry name" value="Tet_transcr_reg_TetR-rel_C_sf"/>
</dbReference>
<keyword evidence="8" id="KW-1185">Reference proteome</keyword>
<evidence type="ECO:0000313" key="8">
    <source>
        <dbReference type="Proteomes" id="UP001268864"/>
    </source>
</evidence>
<dbReference type="SUPFAM" id="SSF48498">
    <property type="entry name" value="Tetracyclin repressor-like, C-terminal domain"/>
    <property type="match status" value="1"/>
</dbReference>
<evidence type="ECO:0000256" key="1">
    <source>
        <dbReference type="ARBA" id="ARBA00022491"/>
    </source>
</evidence>
<proteinExistence type="predicted"/>
<dbReference type="EMBL" id="JAMQOS010000004">
    <property type="protein sequence ID" value="MDS0282895.1"/>
    <property type="molecule type" value="Genomic_DNA"/>
</dbReference>
<evidence type="ECO:0000256" key="5">
    <source>
        <dbReference type="PROSITE-ProRule" id="PRU00335"/>
    </source>
</evidence>
<dbReference type="PANTHER" id="PTHR30055:SF234">
    <property type="entry name" value="HTH-TYPE TRANSCRIPTIONAL REGULATOR BETI"/>
    <property type="match status" value="1"/>
</dbReference>
<dbReference type="RefSeq" id="WP_310900734.1">
    <property type="nucleotide sequence ID" value="NZ_JAMQOS010000004.1"/>
</dbReference>
<comment type="caution">
    <text evidence="7">The sequence shown here is derived from an EMBL/GenBank/DDBJ whole genome shotgun (WGS) entry which is preliminary data.</text>
</comment>
<keyword evidence="1" id="KW-0678">Repressor</keyword>
<dbReference type="Proteomes" id="UP001268864">
    <property type="component" value="Unassembled WGS sequence"/>
</dbReference>
<dbReference type="PANTHER" id="PTHR30055">
    <property type="entry name" value="HTH-TYPE TRANSCRIPTIONAL REGULATOR RUTR"/>
    <property type="match status" value="1"/>
</dbReference>
<feature type="DNA-binding region" description="H-T-H motif" evidence="5">
    <location>
        <begin position="31"/>
        <end position="50"/>
    </location>
</feature>
<evidence type="ECO:0000259" key="6">
    <source>
        <dbReference type="PROSITE" id="PS50977"/>
    </source>
</evidence>
<feature type="domain" description="HTH tetR-type" evidence="6">
    <location>
        <begin position="8"/>
        <end position="68"/>
    </location>
</feature>
<evidence type="ECO:0000313" key="7">
    <source>
        <dbReference type="EMBL" id="MDS0282895.1"/>
    </source>
</evidence>
<sequence length="198" mass="21654">MASPDMDADARESVAVAVQRALAEHGYERLTTAKIAEEYENSEAGLYYYFDSKDEMIAAFLEHAARYLSEDLLRVDTGDPERALRDACEFLFRTPEHEYAGIAVGIMELLSHAPYNETLREPLLDLETACLDALTDIVAEGVEQGVFREVDPRATAAFLLAAADGSTGIAVALEMDVVDDLQRGWTAYVDGLLADPSG</sequence>
<dbReference type="PROSITE" id="PS50977">
    <property type="entry name" value="HTH_TETR_2"/>
    <property type="match status" value="1"/>
</dbReference>
<gene>
    <name evidence="7" type="ORF">NDI86_12240</name>
</gene>
<dbReference type="InterPro" id="IPR039538">
    <property type="entry name" value="BetI_C"/>
</dbReference>
<evidence type="ECO:0000256" key="2">
    <source>
        <dbReference type="ARBA" id="ARBA00023015"/>
    </source>
</evidence>